<dbReference type="BioCyc" id="SESP1179773:BN6_RS18895-MONOMER"/>
<dbReference type="KEGG" id="sesp:BN6_39050"/>
<protein>
    <recommendedName>
        <fullName evidence="4">DUF899 domain-containing protein</fullName>
    </recommendedName>
</protein>
<dbReference type="HOGENOM" id="CLU_066898_2_0_11"/>
<dbReference type="InterPro" id="IPR010296">
    <property type="entry name" value="DUF899_thioredox"/>
</dbReference>
<evidence type="ECO:0000313" key="2">
    <source>
        <dbReference type="EMBL" id="CCH31194.1"/>
    </source>
</evidence>
<dbReference type="EMBL" id="HE804045">
    <property type="protein sequence ID" value="CCH31194.1"/>
    <property type="molecule type" value="Genomic_DNA"/>
</dbReference>
<proteinExistence type="predicted"/>
<name>K0K2V0_SACES</name>
<reference evidence="2 3" key="1">
    <citation type="journal article" date="2012" name="BMC Genomics">
        <title>Complete genome sequence of Saccharothrix espanaensis DSM 44229T and comparison to the other completely sequenced Pseudonocardiaceae.</title>
        <authorList>
            <person name="Strobel T."/>
            <person name="Al-Dilaimi A."/>
            <person name="Blom J."/>
            <person name="Gessner A."/>
            <person name="Kalinowski J."/>
            <person name="Luzhetska M."/>
            <person name="Puhler A."/>
            <person name="Szczepanowski R."/>
            <person name="Bechthold A."/>
            <person name="Ruckert C."/>
        </authorList>
    </citation>
    <scope>NUCLEOTIDE SEQUENCE [LARGE SCALE GENOMIC DNA]</scope>
    <source>
        <strain evidence="3">ATCC 51144 / DSM 44229 / JCM 9112 / NBRC 15066 / NRRL 15764</strain>
    </source>
</reference>
<accession>K0K2V0</accession>
<dbReference type="STRING" id="1179773.BN6_39050"/>
<evidence type="ECO:0000256" key="1">
    <source>
        <dbReference type="SAM" id="MobiDB-lite"/>
    </source>
</evidence>
<dbReference type="OrthoDB" id="4721017at2"/>
<sequence length="248" mass="28102">MVLPPAVSRAQWVDARKELLRKEKELTKARDALSVERRALPMVRVDKEYVFEGPEGKVTLPDLFDGCRQLIVSHFMFNPDWDEGCSSCSAGADDMSAGRLRHLRSRDTAFVYVSRAPLAKLVAYKERKGWDFPWYSSFGSDFNYDFHVTMDDSVLPAEYNYKTIPEHRADGTGYYFVGEQPSEQPGLSCFLRAGGDVFHTYSAYGRGTEMNLGAYAYLDLTALGRQEDWEEPTGRVPQTHPAAPDFRS</sequence>
<evidence type="ECO:0008006" key="4">
    <source>
        <dbReference type="Google" id="ProtNLM"/>
    </source>
</evidence>
<dbReference type="SUPFAM" id="SSF52833">
    <property type="entry name" value="Thioredoxin-like"/>
    <property type="match status" value="1"/>
</dbReference>
<feature type="region of interest" description="Disordered" evidence="1">
    <location>
        <begin position="229"/>
        <end position="248"/>
    </location>
</feature>
<dbReference type="RefSeq" id="WP_015101306.1">
    <property type="nucleotide sequence ID" value="NC_019673.1"/>
</dbReference>
<dbReference type="AlphaFoldDB" id="K0K2V0"/>
<dbReference type="PATRIC" id="fig|1179773.3.peg.3906"/>
<dbReference type="InterPro" id="IPR036249">
    <property type="entry name" value="Thioredoxin-like_sf"/>
</dbReference>
<keyword evidence="3" id="KW-1185">Reference proteome</keyword>
<dbReference type="eggNOG" id="COG4312">
    <property type="taxonomic scope" value="Bacteria"/>
</dbReference>
<dbReference type="Proteomes" id="UP000006281">
    <property type="component" value="Chromosome"/>
</dbReference>
<gene>
    <name evidence="2" type="ordered locus">BN6_39050</name>
</gene>
<evidence type="ECO:0000313" key="3">
    <source>
        <dbReference type="Proteomes" id="UP000006281"/>
    </source>
</evidence>
<dbReference type="Pfam" id="PF05988">
    <property type="entry name" value="DUF899"/>
    <property type="match status" value="1"/>
</dbReference>
<organism evidence="2 3">
    <name type="scientific">Saccharothrix espanaensis (strain ATCC 51144 / DSM 44229 / JCM 9112 / NBRC 15066 / NRRL 15764)</name>
    <dbReference type="NCBI Taxonomy" id="1179773"/>
    <lineage>
        <taxon>Bacteria</taxon>
        <taxon>Bacillati</taxon>
        <taxon>Actinomycetota</taxon>
        <taxon>Actinomycetes</taxon>
        <taxon>Pseudonocardiales</taxon>
        <taxon>Pseudonocardiaceae</taxon>
        <taxon>Saccharothrix</taxon>
    </lineage>
</organism>